<organism evidence="1 2">
    <name type="scientific">Stichopus japonicus</name>
    <name type="common">Sea cucumber</name>
    <dbReference type="NCBI Taxonomy" id="307972"/>
    <lineage>
        <taxon>Eukaryota</taxon>
        <taxon>Metazoa</taxon>
        <taxon>Echinodermata</taxon>
        <taxon>Eleutherozoa</taxon>
        <taxon>Echinozoa</taxon>
        <taxon>Holothuroidea</taxon>
        <taxon>Aspidochirotacea</taxon>
        <taxon>Aspidochirotida</taxon>
        <taxon>Stichopodidae</taxon>
        <taxon>Apostichopus</taxon>
    </lineage>
</organism>
<proteinExistence type="predicted"/>
<comment type="caution">
    <text evidence="1">The sequence shown here is derived from an EMBL/GenBank/DDBJ whole genome shotgun (WGS) entry which is preliminary data.</text>
</comment>
<dbReference type="AlphaFoldDB" id="A0A2G8KY66"/>
<protein>
    <submittedName>
        <fullName evidence="1">Putative elongator complex protein 5</fullName>
    </submittedName>
</protein>
<name>A0A2G8KY66_STIJA</name>
<gene>
    <name evidence="1" type="ORF">BSL78_10159</name>
</gene>
<evidence type="ECO:0000313" key="2">
    <source>
        <dbReference type="Proteomes" id="UP000230750"/>
    </source>
</evidence>
<sequence>MLLISKANSLNHIGKQLLFALANHVLDRVGEIHVIISEVEPDEVKKCFEPEAFSKVVVHDYWANPLGWNVSEDDTLRVSSDEDLLSGIWSTPRASSSSKIAVVVDAISIFLPYQTDSVISTSIWSLLHATKDIPDYLPIRPTLSASDEAGGSFEIIVNKKSGKVKRQKESYIVNDRSIVCSVLQVGQQASTPFEEVK</sequence>
<keyword evidence="2" id="KW-1185">Reference proteome</keyword>
<dbReference type="Proteomes" id="UP000230750">
    <property type="component" value="Unassembled WGS sequence"/>
</dbReference>
<dbReference type="EMBL" id="MRZV01000308">
    <property type="protein sequence ID" value="PIK52956.1"/>
    <property type="molecule type" value="Genomic_DNA"/>
</dbReference>
<evidence type="ECO:0000313" key="1">
    <source>
        <dbReference type="EMBL" id="PIK52956.1"/>
    </source>
</evidence>
<dbReference type="OrthoDB" id="166907at2759"/>
<feature type="non-terminal residue" evidence="1">
    <location>
        <position position="197"/>
    </location>
</feature>
<accession>A0A2G8KY66</accession>
<reference evidence="1 2" key="1">
    <citation type="journal article" date="2017" name="PLoS Biol.">
        <title>The sea cucumber genome provides insights into morphological evolution and visceral regeneration.</title>
        <authorList>
            <person name="Zhang X."/>
            <person name="Sun L."/>
            <person name="Yuan J."/>
            <person name="Sun Y."/>
            <person name="Gao Y."/>
            <person name="Zhang L."/>
            <person name="Li S."/>
            <person name="Dai H."/>
            <person name="Hamel J.F."/>
            <person name="Liu C."/>
            <person name="Yu Y."/>
            <person name="Liu S."/>
            <person name="Lin W."/>
            <person name="Guo K."/>
            <person name="Jin S."/>
            <person name="Xu P."/>
            <person name="Storey K.B."/>
            <person name="Huan P."/>
            <person name="Zhang T."/>
            <person name="Zhou Y."/>
            <person name="Zhang J."/>
            <person name="Lin C."/>
            <person name="Li X."/>
            <person name="Xing L."/>
            <person name="Huo D."/>
            <person name="Sun M."/>
            <person name="Wang L."/>
            <person name="Mercier A."/>
            <person name="Li F."/>
            <person name="Yang H."/>
            <person name="Xiang J."/>
        </authorList>
    </citation>
    <scope>NUCLEOTIDE SEQUENCE [LARGE SCALE GENOMIC DNA]</scope>
    <source>
        <strain evidence="1">Shaxun</strain>
        <tissue evidence="1">Muscle</tissue>
    </source>
</reference>